<gene>
    <name evidence="3" type="ORF">B7P43_G00617</name>
</gene>
<dbReference type="Pfam" id="PF07522">
    <property type="entry name" value="DRMBL"/>
    <property type="match status" value="1"/>
</dbReference>
<feature type="compositionally biased region" description="Basic and acidic residues" evidence="1">
    <location>
        <begin position="255"/>
        <end position="269"/>
    </location>
</feature>
<feature type="compositionally biased region" description="Basic and acidic residues" evidence="1">
    <location>
        <begin position="973"/>
        <end position="997"/>
    </location>
</feature>
<feature type="region of interest" description="Disordered" evidence="1">
    <location>
        <begin position="577"/>
        <end position="596"/>
    </location>
</feature>
<feature type="compositionally biased region" description="Polar residues" evidence="1">
    <location>
        <begin position="903"/>
        <end position="916"/>
    </location>
</feature>
<feature type="region of interest" description="Disordered" evidence="1">
    <location>
        <begin position="150"/>
        <end position="182"/>
    </location>
</feature>
<feature type="region of interest" description="Disordered" evidence="1">
    <location>
        <begin position="465"/>
        <end position="504"/>
    </location>
</feature>
<protein>
    <recommendedName>
        <fullName evidence="2">DNA repair metallo-beta-lactamase domain-containing protein</fullName>
    </recommendedName>
</protein>
<feature type="compositionally biased region" description="Polar residues" evidence="1">
    <location>
        <begin position="863"/>
        <end position="877"/>
    </location>
</feature>
<feature type="region of interest" description="Disordered" evidence="1">
    <location>
        <begin position="255"/>
        <end position="278"/>
    </location>
</feature>
<feature type="compositionally biased region" description="Polar residues" evidence="1">
    <location>
        <begin position="1294"/>
        <end position="1305"/>
    </location>
</feature>
<feature type="region of interest" description="Disordered" evidence="1">
    <location>
        <begin position="1522"/>
        <end position="1549"/>
    </location>
</feature>
<dbReference type="STRING" id="105785.A0A2J7PUZ2"/>
<feature type="compositionally biased region" description="Basic and acidic residues" evidence="1">
    <location>
        <begin position="547"/>
        <end position="557"/>
    </location>
</feature>
<feature type="region of interest" description="Disordered" evidence="1">
    <location>
        <begin position="863"/>
        <end position="941"/>
    </location>
</feature>
<dbReference type="Proteomes" id="UP000235965">
    <property type="component" value="Unassembled WGS sequence"/>
</dbReference>
<evidence type="ECO:0000256" key="1">
    <source>
        <dbReference type="SAM" id="MobiDB-lite"/>
    </source>
</evidence>
<feature type="compositionally biased region" description="Basic and acidic residues" evidence="1">
    <location>
        <begin position="1247"/>
        <end position="1256"/>
    </location>
</feature>
<comment type="caution">
    <text evidence="3">The sequence shown here is derived from an EMBL/GenBank/DDBJ whole genome shotgun (WGS) entry which is preliminary data.</text>
</comment>
<dbReference type="InParanoid" id="A0A2J7PUZ2"/>
<accession>A0A2J7PUZ2</accession>
<feature type="compositionally biased region" description="Acidic residues" evidence="1">
    <location>
        <begin position="168"/>
        <end position="182"/>
    </location>
</feature>
<feature type="region of interest" description="Disordered" evidence="1">
    <location>
        <begin position="973"/>
        <end position="1029"/>
    </location>
</feature>
<keyword evidence="4" id="KW-1185">Reference proteome</keyword>
<dbReference type="InterPro" id="IPR011084">
    <property type="entry name" value="DRMBL"/>
</dbReference>
<proteinExistence type="predicted"/>
<feature type="region of interest" description="Disordered" evidence="1">
    <location>
        <begin position="1233"/>
        <end position="1305"/>
    </location>
</feature>
<reference evidence="3 4" key="1">
    <citation type="submission" date="2017-12" db="EMBL/GenBank/DDBJ databases">
        <title>Hemimetabolous genomes reveal molecular basis of termite eusociality.</title>
        <authorList>
            <person name="Harrison M.C."/>
            <person name="Jongepier E."/>
            <person name="Robertson H.M."/>
            <person name="Arning N."/>
            <person name="Bitard-Feildel T."/>
            <person name="Chao H."/>
            <person name="Childers C.P."/>
            <person name="Dinh H."/>
            <person name="Doddapaneni H."/>
            <person name="Dugan S."/>
            <person name="Gowin J."/>
            <person name="Greiner C."/>
            <person name="Han Y."/>
            <person name="Hu H."/>
            <person name="Hughes D.S.T."/>
            <person name="Huylmans A.-K."/>
            <person name="Kemena C."/>
            <person name="Kremer L.P.M."/>
            <person name="Lee S.L."/>
            <person name="Lopez-Ezquerra A."/>
            <person name="Mallet L."/>
            <person name="Monroy-Kuhn J.M."/>
            <person name="Moser A."/>
            <person name="Murali S.C."/>
            <person name="Muzny D.M."/>
            <person name="Otani S."/>
            <person name="Piulachs M.-D."/>
            <person name="Poelchau M."/>
            <person name="Qu J."/>
            <person name="Schaub F."/>
            <person name="Wada-Katsumata A."/>
            <person name="Worley K.C."/>
            <person name="Xie Q."/>
            <person name="Ylla G."/>
            <person name="Poulsen M."/>
            <person name="Gibbs R.A."/>
            <person name="Schal C."/>
            <person name="Richards S."/>
            <person name="Belles X."/>
            <person name="Korb J."/>
            <person name="Bornberg-Bauer E."/>
        </authorList>
    </citation>
    <scope>NUCLEOTIDE SEQUENCE [LARGE SCALE GENOMIC DNA]</scope>
    <source>
        <tissue evidence="3">Whole body</tissue>
    </source>
</reference>
<organism evidence="3 4">
    <name type="scientific">Cryptotermes secundus</name>
    <dbReference type="NCBI Taxonomy" id="105785"/>
    <lineage>
        <taxon>Eukaryota</taxon>
        <taxon>Metazoa</taxon>
        <taxon>Ecdysozoa</taxon>
        <taxon>Arthropoda</taxon>
        <taxon>Hexapoda</taxon>
        <taxon>Insecta</taxon>
        <taxon>Pterygota</taxon>
        <taxon>Neoptera</taxon>
        <taxon>Polyneoptera</taxon>
        <taxon>Dictyoptera</taxon>
        <taxon>Blattodea</taxon>
        <taxon>Blattoidea</taxon>
        <taxon>Termitoidae</taxon>
        <taxon>Kalotermitidae</taxon>
        <taxon>Cryptotermitinae</taxon>
        <taxon>Cryptotermes</taxon>
    </lineage>
</organism>
<feature type="domain" description="DNA repair metallo-beta-lactamase" evidence="2">
    <location>
        <begin position="9"/>
        <end position="70"/>
    </location>
</feature>
<feature type="compositionally biased region" description="Polar residues" evidence="1">
    <location>
        <begin position="999"/>
        <end position="1010"/>
    </location>
</feature>
<sequence length="1642" mass="183208">MQRRQQKHPHIAILPTALFKCEADAADHPYKASAHHGMYFIPYSDHSPYEELFTFISHLKPAEIYPIVNETKLGRSKLLSEGQLIKILSIIPESLYDLCCERKKITNYQNKELMMSCDMENPKALSSHMSSEVRLTKSISRSAIIQNKKLPKASEKKGVQFHSSSSSSDDDDNTSQIDEVDTTEIEREDVIIRTSRGKYTRVKIPRNIKNKISDVQVKLFDISSAWRGVADILSQLNTNRKTFLKNLSDSYNGEDLSKGRGGADGHEKSTYVSNGRTTPYTGMNAASEELDSGPSTYSNSVDNPHQEMSLSYAKYIKDVTVKLEKTDDIDDLSVCSASTVMAPQTKLLGNYKAEGNENTADIKQDCEVMGLTDSISVKEEDIHMHDIYSDDEHNLLSHITEDTMKNAIVRFPSDAVGETSESNNAPEETRIQFQSNPTGCRYRSRWNKSIQCRCSEQGTPHIQNTHEAVTKLSPKLTKRKRADTELINTSDRDSDSSTDSSILELNRTSKRKKCYMKENSMSTDIYHLSHPGCPNYTNGMDTSPAHGRKDEETPNKGCHDRLSVSIHSSHMSDYLGEPKMQLSDNKNQVRSSPSTYCKNRKANTIHAEKNRVMTVSNTRDGDVEDKRTPGTVACSRDITFNKETRIISEVCTAHSSEQPHQSVVSPALTVNEEDVASCNTTCNRMEIVTNTQSSELSFYTCTTSEQQLEVASTKFERILNLEGATDSVTGGSMDVICLSQNNPVISPPEQSKYDQPSLSADEKTQKFHGNYTEKKSVMSQTEQYFSRSPLFSNSHNIPQMDHQQREVGIQCELLSDRNLLGFRHNGVCSAPIENCVINDSANIPSENTAGIINLSQEIEMFTTESGATNSRQSNESEVTGVVKKKQSSPECTFELDKPPNVPNDGSSKSNTVTIDDTNADKSYNLDKRNYPKNAAPKNKGTFTRETVLQDNNYYGMDTTIQGMDQSAVNVIADKSDKNDSRNKRDVRNELHNNKELNRPLTSHNEGSQYRGSLKRKPSTNRMDRNYWTNGNRTPFAMVEVYLAAKNLSFPKGGTHKIGPLHHLNVSESSRNANDEAGNQQQNHTPTPVINLTYSMQQGKQLMAPFSTGLPDCSYKCNESKHKAVTEQRDVKCFNDAEEAHTISSKLRPVSASCVTEGSSGMVISHDILSNSDRGNNAKINDKTANSDSAIPLHLYTAGEPFTISSSFSFVSNTSTTCEETISDHRNVPKMTEETTDMLDESGVAPETSERPDDLRSGIKAILETSEKSHDMPGNNGVAPETPGRSDDLLGVNRVSPQTSQRSDQQLCENAVAPETQGLYLLGENDPDIVPDTPGENMITVQMYSCSKHKGVEGTPERKCEETVQIEKYGSLPKLCTSRKVDTAGSYCEHCIKESVLSEHKYCKTVESDNLRQTQNMYKCRFPTTAPMKETHNGPYATWCQIYLHRTGMSAEQSGTVMNFINTGPMVNKLSSTAGILDRSDICQNPYEVLLYLKDLKENELSNSSLLQIVKKKQTVLTDDSFAVNSSSRGNEEERKTSIPNEISSDDDPFPSYQVMQVTKTYGRTKRLQNTSKHFPQNSQNLATLKKYTSSETGSTQWKSYRIQEVVGKIKIKNPAAFKKQAQLNFMPTSGQLKIKHEHSNSK</sequence>
<name>A0A2J7PUZ2_9NEOP</name>
<evidence type="ECO:0000259" key="2">
    <source>
        <dbReference type="Pfam" id="PF07522"/>
    </source>
</evidence>
<feature type="region of interest" description="Disordered" evidence="1">
    <location>
        <begin position="538"/>
        <end position="557"/>
    </location>
</feature>
<dbReference type="EMBL" id="NEVH01021187">
    <property type="protein sequence ID" value="PNF20158.1"/>
    <property type="molecule type" value="Genomic_DNA"/>
</dbReference>
<feature type="compositionally biased region" description="Polar residues" evidence="1">
    <location>
        <begin position="582"/>
        <end position="596"/>
    </location>
</feature>
<evidence type="ECO:0000313" key="4">
    <source>
        <dbReference type="Proteomes" id="UP000235965"/>
    </source>
</evidence>
<evidence type="ECO:0000313" key="3">
    <source>
        <dbReference type="EMBL" id="PNF20158.1"/>
    </source>
</evidence>